<accession>A0A9N8HNV4</accession>
<name>A0A9N8HNV4_9STRA</name>
<dbReference type="EMBL" id="CAICTM010001256">
    <property type="protein sequence ID" value="CAB9522008.1"/>
    <property type="molecule type" value="Genomic_DNA"/>
</dbReference>
<proteinExistence type="predicted"/>
<evidence type="ECO:0000313" key="2">
    <source>
        <dbReference type="EMBL" id="CAB9522008.1"/>
    </source>
</evidence>
<gene>
    <name evidence="2" type="ORF">SEMRO_1258_G256850.1</name>
</gene>
<comment type="caution">
    <text evidence="2">The sequence shown here is derived from an EMBL/GenBank/DDBJ whole genome shotgun (WGS) entry which is preliminary data.</text>
</comment>
<dbReference type="Proteomes" id="UP001153069">
    <property type="component" value="Unassembled WGS sequence"/>
</dbReference>
<sequence length="181" mass="19407">MKSVPVLLSVLSMLGMLSVVAGQASVQCLQESRQLEEDSFLDMIQDDLYNQYKADFDSICDFTGLTTPDCGLKFDGDNATYVAACVDKGGQVLTRPVVLKCGYSVATFNWDLGVAPTCVSTACNMSAIQPHELNDTRLEKLLTDLSITGCSADLSAANLNHGYGKMMVGIMALTTLVGIFI</sequence>
<evidence type="ECO:0000256" key="1">
    <source>
        <dbReference type="SAM" id="SignalP"/>
    </source>
</evidence>
<protein>
    <submittedName>
        <fullName evidence="2">Uncharacterized protein</fullName>
    </submittedName>
</protein>
<feature type="signal peptide" evidence="1">
    <location>
        <begin position="1"/>
        <end position="22"/>
    </location>
</feature>
<keyword evidence="1" id="KW-0732">Signal</keyword>
<keyword evidence="3" id="KW-1185">Reference proteome</keyword>
<evidence type="ECO:0000313" key="3">
    <source>
        <dbReference type="Proteomes" id="UP001153069"/>
    </source>
</evidence>
<dbReference type="AlphaFoldDB" id="A0A9N8HNV4"/>
<feature type="chain" id="PRO_5040136352" evidence="1">
    <location>
        <begin position="23"/>
        <end position="181"/>
    </location>
</feature>
<organism evidence="2 3">
    <name type="scientific">Seminavis robusta</name>
    <dbReference type="NCBI Taxonomy" id="568900"/>
    <lineage>
        <taxon>Eukaryota</taxon>
        <taxon>Sar</taxon>
        <taxon>Stramenopiles</taxon>
        <taxon>Ochrophyta</taxon>
        <taxon>Bacillariophyta</taxon>
        <taxon>Bacillariophyceae</taxon>
        <taxon>Bacillariophycidae</taxon>
        <taxon>Naviculales</taxon>
        <taxon>Naviculaceae</taxon>
        <taxon>Seminavis</taxon>
    </lineage>
</organism>
<reference evidence="2" key="1">
    <citation type="submission" date="2020-06" db="EMBL/GenBank/DDBJ databases">
        <authorList>
            <consortium name="Plant Systems Biology data submission"/>
        </authorList>
    </citation>
    <scope>NUCLEOTIDE SEQUENCE</scope>
    <source>
        <strain evidence="2">D6</strain>
    </source>
</reference>